<dbReference type="InterPro" id="IPR014919">
    <property type="entry name" value="XisH"/>
</dbReference>
<dbReference type="KEGG" id="eaj:Q3M24_03530"/>
<organism evidence="1">
    <name type="scientific">Candidatus Electrothrix aestuarii</name>
    <dbReference type="NCBI Taxonomy" id="3062594"/>
    <lineage>
        <taxon>Bacteria</taxon>
        <taxon>Pseudomonadati</taxon>
        <taxon>Thermodesulfobacteriota</taxon>
        <taxon>Desulfobulbia</taxon>
        <taxon>Desulfobulbales</taxon>
        <taxon>Desulfobulbaceae</taxon>
        <taxon>Candidatus Electrothrix</taxon>
    </lineage>
</organism>
<dbReference type="InterPro" id="IPR011335">
    <property type="entry name" value="Restrct_endonuc-II-like"/>
</dbReference>
<proteinExistence type="predicted"/>
<reference evidence="1" key="2">
    <citation type="submission" date="2024-06" db="EMBL/GenBank/DDBJ databases">
        <authorList>
            <person name="Plum-Jensen L.E."/>
            <person name="Schramm A."/>
            <person name="Marshall I.P.G."/>
        </authorList>
    </citation>
    <scope>NUCLEOTIDE SEQUENCE</scope>
    <source>
        <strain evidence="1">Rat1</strain>
    </source>
</reference>
<dbReference type="SUPFAM" id="SSF52980">
    <property type="entry name" value="Restriction endonuclease-like"/>
    <property type="match status" value="1"/>
</dbReference>
<gene>
    <name evidence="1" type="ORF">Q3M24_03530</name>
</gene>
<dbReference type="Pfam" id="PF08814">
    <property type="entry name" value="XisH"/>
    <property type="match status" value="1"/>
</dbReference>
<sequence>MPAKDICHDAVKQALNKDGWTVTHDPLHLKYGGFDFFVDLGAEVLLGADKDGQRIAVEIKSFIGPSSLTEFHAAVGQFLNYRLVLAEEEPERLLYLAVSEYIYQSFFTTVFGQAACKAHQLRLLVFDEEQEVITQWL</sequence>
<protein>
    <submittedName>
        <fullName evidence="1">XisH family protein</fullName>
    </submittedName>
</protein>
<dbReference type="CDD" id="cd22366">
    <property type="entry name" value="XisH-like"/>
    <property type="match status" value="1"/>
</dbReference>
<dbReference type="AlphaFoldDB" id="A0AAU8LXD2"/>
<dbReference type="EMBL" id="CP159373">
    <property type="protein sequence ID" value="XCN73841.1"/>
    <property type="molecule type" value="Genomic_DNA"/>
</dbReference>
<accession>A0AAU8LXD2</accession>
<evidence type="ECO:0000313" key="1">
    <source>
        <dbReference type="EMBL" id="XCN73841.1"/>
    </source>
</evidence>
<name>A0AAU8LXD2_9BACT</name>
<dbReference type="InterPro" id="IPR011856">
    <property type="entry name" value="tRNA_endonuc-like_dom_sf"/>
</dbReference>
<dbReference type="GO" id="GO:0003676">
    <property type="term" value="F:nucleic acid binding"/>
    <property type="evidence" value="ECO:0007669"/>
    <property type="project" value="InterPro"/>
</dbReference>
<reference evidence="1" key="1">
    <citation type="journal article" date="2024" name="Syst. Appl. Microbiol.">
        <title>First single-strain enrichments of Electrothrix cable bacteria, description of E. aestuarii sp. nov. and E. rattekaaiensis sp. nov., and proposal of a cable bacteria taxonomy following the rules of the SeqCode.</title>
        <authorList>
            <person name="Plum-Jensen L.E."/>
            <person name="Schramm A."/>
            <person name="Marshall I.P.G."/>
        </authorList>
    </citation>
    <scope>NUCLEOTIDE SEQUENCE</scope>
    <source>
        <strain evidence="1">Rat1</strain>
    </source>
</reference>
<dbReference type="Gene3D" id="3.40.1350.10">
    <property type="match status" value="1"/>
</dbReference>